<sequence length="505" mass="57489">MAWLDSLTWFSIISFLVALIFWYKSRSNSSKLRPPGPPGWPLVGNIFDVGRMPHENFHKLRSKYGPVVWLKLGTLNTVVIQSAAAAAELFKKHDAAFSDRRVPDSLTACGYHTGSLSQSRYGEYWRVLRRLCSSELMIQKRINASAPLRQKCIEGMIQCIKEDVSGSLVGGGSGEVQLDKYLFLMSFSLVGSFMLSRDIMDLRSEAGNEFFDVMNKFMEWNGKPNLSDTFGFLKWVDPQGIRRNTEKYLGQLLNLSSGFVKERIQERQLGRKQESRDFLDALLEYQGDAKRTFDKLSEKNVTIMILEMFFGGTETTSSTIEWGMSELLRNPDTMKKLQDEVDRIVGRGRKLEESDLNNMPYLQATVKEILRLHPVFPMLLPRNSMQDTEFMGYVVPKNTQIFVNAWAIHRDPASWSDPLSFKPERFLGSDIDYKGQNFELLPFGSGRRTCIGLALGHRMVSLTLASLVQGFDWKVISPQTLDMGEKVGLTMRKMVPLKVIPTPRL</sequence>
<dbReference type="FunFam" id="1.10.630.10:FF:000007">
    <property type="entry name" value="Cytochrome P450 76C4"/>
    <property type="match status" value="1"/>
</dbReference>
<keyword evidence="12" id="KW-1185">Reference proteome</keyword>
<evidence type="ECO:0000256" key="5">
    <source>
        <dbReference type="ARBA" id="ARBA00023002"/>
    </source>
</evidence>
<evidence type="ECO:0000256" key="7">
    <source>
        <dbReference type="ARBA" id="ARBA00023033"/>
    </source>
</evidence>
<feature type="binding site" description="axial binding residue" evidence="8">
    <location>
        <position position="450"/>
    </location>
    <ligand>
        <name>heme</name>
        <dbReference type="ChEBI" id="CHEBI:30413"/>
    </ligand>
    <ligandPart>
        <name>Fe</name>
        <dbReference type="ChEBI" id="CHEBI:18248"/>
    </ligandPart>
</feature>
<feature type="transmembrane region" description="Helical" evidence="10">
    <location>
        <begin position="6"/>
        <end position="23"/>
    </location>
</feature>
<dbReference type="Gene3D" id="1.10.630.10">
    <property type="entry name" value="Cytochrome P450"/>
    <property type="match status" value="1"/>
</dbReference>
<dbReference type="GO" id="GO:0005506">
    <property type="term" value="F:iron ion binding"/>
    <property type="evidence" value="ECO:0007669"/>
    <property type="project" value="InterPro"/>
</dbReference>
<keyword evidence="6 8" id="KW-0408">Iron</keyword>
<dbReference type="GO" id="GO:0004497">
    <property type="term" value="F:monooxygenase activity"/>
    <property type="evidence" value="ECO:0007669"/>
    <property type="project" value="UniProtKB-KW"/>
</dbReference>
<gene>
    <name evidence="11" type="ORF">Sango_1988600</name>
</gene>
<dbReference type="Pfam" id="PF00067">
    <property type="entry name" value="p450"/>
    <property type="match status" value="1"/>
</dbReference>
<comment type="caution">
    <text evidence="11">The sequence shown here is derived from an EMBL/GenBank/DDBJ whole genome shotgun (WGS) entry which is preliminary data.</text>
</comment>
<reference evidence="11" key="1">
    <citation type="submission" date="2020-06" db="EMBL/GenBank/DDBJ databases">
        <authorList>
            <person name="Li T."/>
            <person name="Hu X."/>
            <person name="Zhang T."/>
            <person name="Song X."/>
            <person name="Zhang H."/>
            <person name="Dai N."/>
            <person name="Sheng W."/>
            <person name="Hou X."/>
            <person name="Wei L."/>
        </authorList>
    </citation>
    <scope>NUCLEOTIDE SEQUENCE</scope>
    <source>
        <strain evidence="11">K16</strain>
        <tissue evidence="11">Leaf</tissue>
    </source>
</reference>
<proteinExistence type="inferred from homology"/>
<dbReference type="InterPro" id="IPR001128">
    <property type="entry name" value="Cyt_P450"/>
</dbReference>
<dbReference type="GO" id="GO:0020037">
    <property type="term" value="F:heme binding"/>
    <property type="evidence" value="ECO:0007669"/>
    <property type="project" value="InterPro"/>
</dbReference>
<comment type="subcellular location">
    <subcellularLocation>
        <location evidence="1">Membrane</location>
        <topology evidence="1">Single-pass membrane protein</topology>
    </subcellularLocation>
</comment>
<dbReference type="EMBL" id="JACGWL010000011">
    <property type="protein sequence ID" value="KAK4392108.1"/>
    <property type="molecule type" value="Genomic_DNA"/>
</dbReference>
<dbReference type="PANTHER" id="PTHR47950">
    <property type="entry name" value="CYTOCHROME P450, FAMILY 76, SUBFAMILY C, POLYPEPTIDE 5-RELATED"/>
    <property type="match status" value="1"/>
</dbReference>
<dbReference type="InterPro" id="IPR017972">
    <property type="entry name" value="Cyt_P450_CS"/>
</dbReference>
<evidence type="ECO:0000256" key="9">
    <source>
        <dbReference type="RuleBase" id="RU000461"/>
    </source>
</evidence>
<reference evidence="11" key="2">
    <citation type="journal article" date="2024" name="Plant">
        <title>Genomic evolution and insights into agronomic trait innovations of Sesamum species.</title>
        <authorList>
            <person name="Miao H."/>
            <person name="Wang L."/>
            <person name="Qu L."/>
            <person name="Liu H."/>
            <person name="Sun Y."/>
            <person name="Le M."/>
            <person name="Wang Q."/>
            <person name="Wei S."/>
            <person name="Zheng Y."/>
            <person name="Lin W."/>
            <person name="Duan Y."/>
            <person name="Cao H."/>
            <person name="Xiong S."/>
            <person name="Wang X."/>
            <person name="Wei L."/>
            <person name="Li C."/>
            <person name="Ma Q."/>
            <person name="Ju M."/>
            <person name="Zhao R."/>
            <person name="Li G."/>
            <person name="Mu C."/>
            <person name="Tian Q."/>
            <person name="Mei H."/>
            <person name="Zhang T."/>
            <person name="Gao T."/>
            <person name="Zhang H."/>
        </authorList>
    </citation>
    <scope>NUCLEOTIDE SEQUENCE</scope>
    <source>
        <strain evidence="11">K16</strain>
    </source>
</reference>
<dbReference type="PRINTS" id="PR00463">
    <property type="entry name" value="EP450I"/>
</dbReference>
<keyword evidence="10" id="KW-0812">Transmembrane</keyword>
<evidence type="ECO:0000256" key="3">
    <source>
        <dbReference type="ARBA" id="ARBA00022617"/>
    </source>
</evidence>
<evidence type="ECO:0000313" key="12">
    <source>
        <dbReference type="Proteomes" id="UP001289374"/>
    </source>
</evidence>
<comment type="cofactor">
    <cofactor evidence="8">
        <name>heme</name>
        <dbReference type="ChEBI" id="CHEBI:30413"/>
    </cofactor>
</comment>
<dbReference type="PROSITE" id="PS00086">
    <property type="entry name" value="CYTOCHROME_P450"/>
    <property type="match status" value="1"/>
</dbReference>
<keyword evidence="3 8" id="KW-0349">Heme</keyword>
<keyword evidence="10" id="KW-0472">Membrane</keyword>
<keyword evidence="4 8" id="KW-0479">Metal-binding</keyword>
<evidence type="ECO:0000256" key="6">
    <source>
        <dbReference type="ARBA" id="ARBA00023004"/>
    </source>
</evidence>
<evidence type="ECO:0000256" key="8">
    <source>
        <dbReference type="PIRSR" id="PIRSR602401-1"/>
    </source>
</evidence>
<evidence type="ECO:0000256" key="2">
    <source>
        <dbReference type="ARBA" id="ARBA00010617"/>
    </source>
</evidence>
<evidence type="ECO:0000256" key="1">
    <source>
        <dbReference type="ARBA" id="ARBA00004167"/>
    </source>
</evidence>
<protein>
    <submittedName>
        <fullName evidence="11">Iridoid oxidase</fullName>
    </submittedName>
</protein>
<keyword evidence="7 9" id="KW-0503">Monooxygenase</keyword>
<dbReference type="Proteomes" id="UP001289374">
    <property type="component" value="Unassembled WGS sequence"/>
</dbReference>
<dbReference type="InterPro" id="IPR002401">
    <property type="entry name" value="Cyt_P450_E_grp-I"/>
</dbReference>
<dbReference type="AlphaFoldDB" id="A0AAE1WEV2"/>
<evidence type="ECO:0000313" key="11">
    <source>
        <dbReference type="EMBL" id="KAK4392108.1"/>
    </source>
</evidence>
<comment type="similarity">
    <text evidence="2 9">Belongs to the cytochrome P450 family.</text>
</comment>
<organism evidence="11 12">
    <name type="scientific">Sesamum angolense</name>
    <dbReference type="NCBI Taxonomy" id="2727404"/>
    <lineage>
        <taxon>Eukaryota</taxon>
        <taxon>Viridiplantae</taxon>
        <taxon>Streptophyta</taxon>
        <taxon>Embryophyta</taxon>
        <taxon>Tracheophyta</taxon>
        <taxon>Spermatophyta</taxon>
        <taxon>Magnoliopsida</taxon>
        <taxon>eudicotyledons</taxon>
        <taxon>Gunneridae</taxon>
        <taxon>Pentapetalae</taxon>
        <taxon>asterids</taxon>
        <taxon>lamiids</taxon>
        <taxon>Lamiales</taxon>
        <taxon>Pedaliaceae</taxon>
        <taxon>Sesamum</taxon>
    </lineage>
</organism>
<dbReference type="GO" id="GO:0016020">
    <property type="term" value="C:membrane"/>
    <property type="evidence" value="ECO:0007669"/>
    <property type="project" value="UniProtKB-SubCell"/>
</dbReference>
<evidence type="ECO:0000256" key="10">
    <source>
        <dbReference type="SAM" id="Phobius"/>
    </source>
</evidence>
<evidence type="ECO:0000256" key="4">
    <source>
        <dbReference type="ARBA" id="ARBA00022723"/>
    </source>
</evidence>
<dbReference type="PRINTS" id="PR00385">
    <property type="entry name" value="P450"/>
</dbReference>
<name>A0AAE1WEV2_9LAMI</name>
<dbReference type="SUPFAM" id="SSF48264">
    <property type="entry name" value="Cytochrome P450"/>
    <property type="match status" value="1"/>
</dbReference>
<dbReference type="PANTHER" id="PTHR47950:SF15">
    <property type="entry name" value="CYTOCHROME P450"/>
    <property type="match status" value="1"/>
</dbReference>
<dbReference type="CDD" id="cd11073">
    <property type="entry name" value="CYP76-like"/>
    <property type="match status" value="1"/>
</dbReference>
<keyword evidence="10" id="KW-1133">Transmembrane helix</keyword>
<dbReference type="GO" id="GO:0016705">
    <property type="term" value="F:oxidoreductase activity, acting on paired donors, with incorporation or reduction of molecular oxygen"/>
    <property type="evidence" value="ECO:0007669"/>
    <property type="project" value="InterPro"/>
</dbReference>
<dbReference type="InterPro" id="IPR036396">
    <property type="entry name" value="Cyt_P450_sf"/>
</dbReference>
<keyword evidence="5 9" id="KW-0560">Oxidoreductase</keyword>
<accession>A0AAE1WEV2</accession>